<gene>
    <name evidence="1" type="ORF">MM415B02463_0006</name>
</gene>
<name>A0A6M3L876_9ZZZZ</name>
<dbReference type="EMBL" id="MT142883">
    <property type="protein sequence ID" value="QJA89992.1"/>
    <property type="molecule type" value="Genomic_DNA"/>
</dbReference>
<evidence type="ECO:0000313" key="1">
    <source>
        <dbReference type="EMBL" id="QJA89992.1"/>
    </source>
</evidence>
<protein>
    <submittedName>
        <fullName evidence="1">Uncharacterized protein</fullName>
    </submittedName>
</protein>
<organism evidence="1">
    <name type="scientific">viral metagenome</name>
    <dbReference type="NCBI Taxonomy" id="1070528"/>
    <lineage>
        <taxon>unclassified sequences</taxon>
        <taxon>metagenomes</taxon>
        <taxon>organismal metagenomes</taxon>
    </lineage>
</organism>
<sequence length="86" mass="9293">MQNMNTHTGLLIGQLLSGPVIKKGESDIDIEFIAKQLLLLGNWLRAKAGKNNASEDQADRQPFRALAGRNAQGDGMQAFIDGIGRS</sequence>
<accession>A0A6M3L876</accession>
<proteinExistence type="predicted"/>
<dbReference type="AlphaFoldDB" id="A0A6M3L876"/>
<reference evidence="1" key="1">
    <citation type="submission" date="2020-03" db="EMBL/GenBank/DDBJ databases">
        <title>The deep terrestrial virosphere.</title>
        <authorList>
            <person name="Holmfeldt K."/>
            <person name="Nilsson E."/>
            <person name="Simone D."/>
            <person name="Lopez-Fernandez M."/>
            <person name="Wu X."/>
            <person name="de Brujin I."/>
            <person name="Lundin D."/>
            <person name="Andersson A."/>
            <person name="Bertilsson S."/>
            <person name="Dopson M."/>
        </authorList>
    </citation>
    <scope>NUCLEOTIDE SEQUENCE</scope>
    <source>
        <strain evidence="1">MM415B02463</strain>
    </source>
</reference>